<dbReference type="InterPro" id="IPR036915">
    <property type="entry name" value="Cyclin-like_sf"/>
</dbReference>
<dbReference type="Pfam" id="PF00382">
    <property type="entry name" value="TFIIB"/>
    <property type="match status" value="2"/>
</dbReference>
<dbReference type="PANTHER" id="PTHR11618:SF13">
    <property type="entry name" value="TRANSCRIPTION INITIATION FACTOR IIB"/>
    <property type="match status" value="1"/>
</dbReference>
<keyword evidence="4" id="KW-0804">Transcription</keyword>
<dbReference type="SMART" id="SM00385">
    <property type="entry name" value="CYCLIN"/>
    <property type="match status" value="2"/>
</dbReference>
<dbReference type="GO" id="GO:0008270">
    <property type="term" value="F:zinc ion binding"/>
    <property type="evidence" value="ECO:0007669"/>
    <property type="project" value="UniProtKB-KW"/>
</dbReference>
<comment type="similarity">
    <text evidence="1">Belongs to the TFIIB family.</text>
</comment>
<dbReference type="Gene3D" id="1.10.472.10">
    <property type="entry name" value="Cyclin-like"/>
    <property type="match status" value="1"/>
</dbReference>
<reference evidence="9 10" key="1">
    <citation type="journal article" date="2018" name="Nat. Ecol. Evol.">
        <title>Pezizomycetes genomes reveal the molecular basis of ectomycorrhizal truffle lifestyle.</title>
        <authorList>
            <person name="Murat C."/>
            <person name="Payen T."/>
            <person name="Noel B."/>
            <person name="Kuo A."/>
            <person name="Morin E."/>
            <person name="Chen J."/>
            <person name="Kohler A."/>
            <person name="Krizsan K."/>
            <person name="Balestrini R."/>
            <person name="Da Silva C."/>
            <person name="Montanini B."/>
            <person name="Hainaut M."/>
            <person name="Levati E."/>
            <person name="Barry K.W."/>
            <person name="Belfiori B."/>
            <person name="Cichocki N."/>
            <person name="Clum A."/>
            <person name="Dockter R.B."/>
            <person name="Fauchery L."/>
            <person name="Guy J."/>
            <person name="Iotti M."/>
            <person name="Le Tacon F."/>
            <person name="Lindquist E.A."/>
            <person name="Lipzen A."/>
            <person name="Malagnac F."/>
            <person name="Mello A."/>
            <person name="Molinier V."/>
            <person name="Miyauchi S."/>
            <person name="Poulain J."/>
            <person name="Riccioni C."/>
            <person name="Rubini A."/>
            <person name="Sitrit Y."/>
            <person name="Splivallo R."/>
            <person name="Traeger S."/>
            <person name="Wang M."/>
            <person name="Zifcakova L."/>
            <person name="Wipf D."/>
            <person name="Zambonelli A."/>
            <person name="Paolocci F."/>
            <person name="Nowrousian M."/>
            <person name="Ottonello S."/>
            <person name="Baldrian P."/>
            <person name="Spatafora J.W."/>
            <person name="Henrissat B."/>
            <person name="Nagy L.G."/>
            <person name="Aury J.M."/>
            <person name="Wincker P."/>
            <person name="Grigoriev I.V."/>
            <person name="Bonfante P."/>
            <person name="Martin F.M."/>
        </authorList>
    </citation>
    <scope>NUCLEOTIDE SEQUENCE [LARGE SCALE GENOMIC DNA]</scope>
    <source>
        <strain evidence="9 10">RN42</strain>
    </source>
</reference>
<dbReference type="Proteomes" id="UP000275078">
    <property type="component" value="Unassembled WGS sequence"/>
</dbReference>
<dbReference type="InterPro" id="IPR013763">
    <property type="entry name" value="Cyclin-like_dom"/>
</dbReference>
<protein>
    <recommendedName>
        <fullName evidence="5">General transcription factor TFIIB</fullName>
    </recommendedName>
</protein>
<sequence length="415" mass="45704">MPAERRRPGQGSRVSEDDSTFTWPTTQPTQPTHEPAEYHHVFFNGRKYEKTRVERRRNFEGWIRPVTEGGPAHEANLNRVVICKDCLIVPANITSEDRDGDLVCADCGLVLDKIVSTESEWRSFANDENGVDKCRVGGGESVLFGDSKLELQTSIGPGQNDMARALERAQKNLSGKDGRKAASLAGGFSDIAAFCAKGGFPDSAKEVAQQVYKIFMDEPKRKNFPYAALLGACLVLGCRQAKFGRGFKEICLLCKCTIKEIGRAYKAVVDIIQAHEAKIQEKRAQNIHVNNTIGAYNAEQNSTSALDLIVRMTERLGLPMKVKILADQIASEEEKTIACLAGRRPSTVAASSLLMAIKFMKIDKTTIQVAEVAKISPHTLTKTYKLLNSYADKLIDAKWAKDGSGDFANLKKSDD</sequence>
<dbReference type="GO" id="GO:0070897">
    <property type="term" value="P:transcription preinitiation complex assembly"/>
    <property type="evidence" value="ECO:0007669"/>
    <property type="project" value="InterPro"/>
</dbReference>
<evidence type="ECO:0000256" key="1">
    <source>
        <dbReference type="ARBA" id="ARBA00010857"/>
    </source>
</evidence>
<keyword evidence="3" id="KW-0805">Transcription regulation</keyword>
<dbReference type="GO" id="GO:0016251">
    <property type="term" value="F:RNA polymerase II general transcription initiation factor activity"/>
    <property type="evidence" value="ECO:0007669"/>
    <property type="project" value="TreeGrafter"/>
</dbReference>
<evidence type="ECO:0000259" key="8">
    <source>
        <dbReference type="PROSITE" id="PS51134"/>
    </source>
</evidence>
<dbReference type="GO" id="GO:0097550">
    <property type="term" value="C:transcription preinitiation complex"/>
    <property type="evidence" value="ECO:0007669"/>
    <property type="project" value="TreeGrafter"/>
</dbReference>
<dbReference type="EMBL" id="ML119862">
    <property type="protein sequence ID" value="RPA72419.1"/>
    <property type="molecule type" value="Genomic_DNA"/>
</dbReference>
<dbReference type="InterPro" id="IPR000812">
    <property type="entry name" value="TFIIB"/>
</dbReference>
<accession>A0A3N4HDU6</accession>
<dbReference type="GO" id="GO:0005634">
    <property type="term" value="C:nucleus"/>
    <property type="evidence" value="ECO:0007669"/>
    <property type="project" value="TreeGrafter"/>
</dbReference>
<dbReference type="GO" id="GO:0006367">
    <property type="term" value="P:transcription initiation at RNA polymerase II promoter"/>
    <property type="evidence" value="ECO:0007669"/>
    <property type="project" value="TreeGrafter"/>
</dbReference>
<proteinExistence type="inferred from homology"/>
<evidence type="ECO:0000313" key="10">
    <source>
        <dbReference type="Proteomes" id="UP000275078"/>
    </source>
</evidence>
<feature type="domain" description="TFIIB-type" evidence="8">
    <location>
        <begin position="78"/>
        <end position="112"/>
    </location>
</feature>
<dbReference type="AlphaFoldDB" id="A0A3N4HDU6"/>
<keyword evidence="10" id="KW-1185">Reference proteome</keyword>
<organism evidence="9 10">
    <name type="scientific">Ascobolus immersus RN42</name>
    <dbReference type="NCBI Taxonomy" id="1160509"/>
    <lineage>
        <taxon>Eukaryota</taxon>
        <taxon>Fungi</taxon>
        <taxon>Dikarya</taxon>
        <taxon>Ascomycota</taxon>
        <taxon>Pezizomycotina</taxon>
        <taxon>Pezizomycetes</taxon>
        <taxon>Pezizales</taxon>
        <taxon>Ascobolaceae</taxon>
        <taxon>Ascobolus</taxon>
    </lineage>
</organism>
<evidence type="ECO:0000256" key="5">
    <source>
        <dbReference type="ARBA" id="ARBA00031706"/>
    </source>
</evidence>
<dbReference type="STRING" id="1160509.A0A3N4HDU6"/>
<evidence type="ECO:0000256" key="7">
    <source>
        <dbReference type="SAM" id="MobiDB-lite"/>
    </source>
</evidence>
<dbReference type="PANTHER" id="PTHR11618">
    <property type="entry name" value="TRANSCRIPTION INITIATION FACTOR IIB-RELATED"/>
    <property type="match status" value="1"/>
</dbReference>
<evidence type="ECO:0000256" key="6">
    <source>
        <dbReference type="PROSITE-ProRule" id="PRU00469"/>
    </source>
</evidence>
<gene>
    <name evidence="9" type="ORF">BJ508DRAFT_231710</name>
</gene>
<dbReference type="OrthoDB" id="25790at2759"/>
<evidence type="ECO:0000256" key="3">
    <source>
        <dbReference type="ARBA" id="ARBA00023015"/>
    </source>
</evidence>
<evidence type="ECO:0000313" key="9">
    <source>
        <dbReference type="EMBL" id="RPA72419.1"/>
    </source>
</evidence>
<evidence type="ECO:0000256" key="4">
    <source>
        <dbReference type="ARBA" id="ARBA00023163"/>
    </source>
</evidence>
<keyword evidence="6" id="KW-0862">Zinc</keyword>
<keyword evidence="6" id="KW-0863">Zinc-finger</keyword>
<feature type="compositionally biased region" description="Low complexity" evidence="7">
    <location>
        <begin position="20"/>
        <end position="32"/>
    </location>
</feature>
<dbReference type="SUPFAM" id="SSF47954">
    <property type="entry name" value="Cyclin-like"/>
    <property type="match status" value="2"/>
</dbReference>
<feature type="region of interest" description="Disordered" evidence="7">
    <location>
        <begin position="1"/>
        <end position="36"/>
    </location>
</feature>
<dbReference type="Gene3D" id="1.10.472.170">
    <property type="match status" value="1"/>
</dbReference>
<name>A0A3N4HDU6_ASCIM</name>
<dbReference type="InterPro" id="IPR013137">
    <property type="entry name" value="Znf_TFIIB"/>
</dbReference>
<dbReference type="SUPFAM" id="SSF57783">
    <property type="entry name" value="Zinc beta-ribbon"/>
    <property type="match status" value="1"/>
</dbReference>
<dbReference type="PROSITE" id="PS51134">
    <property type="entry name" value="ZF_TFIIB"/>
    <property type="match status" value="1"/>
</dbReference>
<dbReference type="InterPro" id="IPR013150">
    <property type="entry name" value="TFIIB_cyclin"/>
</dbReference>
<dbReference type="PRINTS" id="PR00685">
    <property type="entry name" value="TIFACTORIIB"/>
</dbReference>
<evidence type="ECO:0000256" key="2">
    <source>
        <dbReference type="ARBA" id="ARBA00022737"/>
    </source>
</evidence>
<dbReference type="GO" id="GO:0017025">
    <property type="term" value="F:TBP-class protein binding"/>
    <property type="evidence" value="ECO:0007669"/>
    <property type="project" value="InterPro"/>
</dbReference>
<keyword evidence="2" id="KW-0677">Repeat</keyword>
<keyword evidence="6" id="KW-0479">Metal-binding</keyword>